<sequence>MRVRKRRLGVILTLLVLALATPSSAWAIQGGSVSKHGPWAVRVYTDGEPSCTGTVVAPEWVITAAHCVRYDNWHITFRVGSLDQRRGTVVKRIKNATVFTPRADVALVKVPRLRVQPIELGRSGDVTVGHRVRAYGWGATCAPPKSESSCQSNLLKQADLKVVAHADRRCELMVGVDDFCSQRGDGLPAGGDSGGPATVKNRAGHEVLVGVLSGSDRTSVASFADVTRLRSWIVSVTRS</sequence>
<keyword evidence="3" id="KW-0732">Signal</keyword>
<evidence type="ECO:0000256" key="1">
    <source>
        <dbReference type="ARBA" id="ARBA00007664"/>
    </source>
</evidence>
<evidence type="ECO:0000259" key="4">
    <source>
        <dbReference type="PROSITE" id="PS50240"/>
    </source>
</evidence>
<proteinExistence type="inferred from homology"/>
<dbReference type="GO" id="GO:0004252">
    <property type="term" value="F:serine-type endopeptidase activity"/>
    <property type="evidence" value="ECO:0007669"/>
    <property type="project" value="InterPro"/>
</dbReference>
<dbReference type="Pfam" id="PF00089">
    <property type="entry name" value="Trypsin"/>
    <property type="match status" value="1"/>
</dbReference>
<dbReference type="GO" id="GO:0006508">
    <property type="term" value="P:proteolysis"/>
    <property type="evidence" value="ECO:0007669"/>
    <property type="project" value="UniProtKB-KW"/>
</dbReference>
<dbReference type="InterPro" id="IPR001314">
    <property type="entry name" value="Peptidase_S1A"/>
</dbReference>
<dbReference type="RefSeq" id="WP_369222614.1">
    <property type="nucleotide sequence ID" value="NZ_CP163441.1"/>
</dbReference>
<dbReference type="SMART" id="SM00020">
    <property type="entry name" value="Tryp_SPc"/>
    <property type="match status" value="1"/>
</dbReference>
<name>A0AB39QM08_9ACTN</name>
<evidence type="ECO:0000256" key="2">
    <source>
        <dbReference type="ARBA" id="ARBA00023157"/>
    </source>
</evidence>
<dbReference type="EMBL" id="CP163441">
    <property type="protein sequence ID" value="XDQ43487.1"/>
    <property type="molecule type" value="Genomic_DNA"/>
</dbReference>
<reference evidence="5" key="1">
    <citation type="submission" date="2024-07" db="EMBL/GenBank/DDBJ databases">
        <authorList>
            <person name="Yu S.T."/>
        </authorList>
    </citation>
    <scope>NUCLEOTIDE SEQUENCE</scope>
    <source>
        <strain evidence="5">R39</strain>
    </source>
</reference>
<protein>
    <submittedName>
        <fullName evidence="5">Trypsin-like serine protease</fullName>
        <ecNumber evidence="5">3.4.21.-</ecNumber>
    </submittedName>
</protein>
<dbReference type="Gene3D" id="2.40.10.10">
    <property type="entry name" value="Trypsin-like serine proteases"/>
    <property type="match status" value="1"/>
</dbReference>
<evidence type="ECO:0000256" key="3">
    <source>
        <dbReference type="SAM" id="SignalP"/>
    </source>
</evidence>
<keyword evidence="5" id="KW-0378">Hydrolase</keyword>
<organism evidence="5">
    <name type="scientific">Streptomyces sp. R39</name>
    <dbReference type="NCBI Taxonomy" id="3238631"/>
    <lineage>
        <taxon>Bacteria</taxon>
        <taxon>Bacillati</taxon>
        <taxon>Actinomycetota</taxon>
        <taxon>Actinomycetes</taxon>
        <taxon>Kitasatosporales</taxon>
        <taxon>Streptomycetaceae</taxon>
        <taxon>Streptomyces</taxon>
    </lineage>
</organism>
<dbReference type="InterPro" id="IPR018114">
    <property type="entry name" value="TRYPSIN_HIS"/>
</dbReference>
<dbReference type="InterPro" id="IPR009003">
    <property type="entry name" value="Peptidase_S1_PA"/>
</dbReference>
<keyword evidence="2" id="KW-1015">Disulfide bond</keyword>
<feature type="chain" id="PRO_5044272587" evidence="3">
    <location>
        <begin position="28"/>
        <end position="239"/>
    </location>
</feature>
<dbReference type="PROSITE" id="PS50240">
    <property type="entry name" value="TRYPSIN_DOM"/>
    <property type="match status" value="1"/>
</dbReference>
<dbReference type="PRINTS" id="PR00722">
    <property type="entry name" value="CHYMOTRYPSIN"/>
</dbReference>
<evidence type="ECO:0000313" key="5">
    <source>
        <dbReference type="EMBL" id="XDQ43487.1"/>
    </source>
</evidence>
<feature type="signal peptide" evidence="3">
    <location>
        <begin position="1"/>
        <end position="27"/>
    </location>
</feature>
<dbReference type="PANTHER" id="PTHR24276:SF91">
    <property type="entry name" value="AT26814P-RELATED"/>
    <property type="match status" value="1"/>
</dbReference>
<dbReference type="PROSITE" id="PS00134">
    <property type="entry name" value="TRYPSIN_HIS"/>
    <property type="match status" value="1"/>
</dbReference>
<dbReference type="PANTHER" id="PTHR24276">
    <property type="entry name" value="POLYSERASE-RELATED"/>
    <property type="match status" value="1"/>
</dbReference>
<dbReference type="AlphaFoldDB" id="A0AB39QM08"/>
<comment type="similarity">
    <text evidence="1">Belongs to the peptidase S1 family.</text>
</comment>
<dbReference type="EC" id="3.4.21.-" evidence="5"/>
<accession>A0AB39QM08</accession>
<keyword evidence="5" id="KW-0645">Protease</keyword>
<dbReference type="InterPro" id="IPR001254">
    <property type="entry name" value="Trypsin_dom"/>
</dbReference>
<feature type="domain" description="Peptidase S1" evidence="4">
    <location>
        <begin position="28"/>
        <end position="238"/>
    </location>
</feature>
<dbReference type="InterPro" id="IPR050430">
    <property type="entry name" value="Peptidase_S1"/>
</dbReference>
<gene>
    <name evidence="5" type="ORF">AB5J52_15120</name>
</gene>
<dbReference type="InterPro" id="IPR043504">
    <property type="entry name" value="Peptidase_S1_PA_chymotrypsin"/>
</dbReference>
<dbReference type="SUPFAM" id="SSF50494">
    <property type="entry name" value="Trypsin-like serine proteases"/>
    <property type="match status" value="1"/>
</dbReference>